<protein>
    <submittedName>
        <fullName evidence="2">Uncharacterized protein</fullName>
    </submittedName>
</protein>
<keyword evidence="3" id="KW-1185">Reference proteome</keyword>
<comment type="caution">
    <text evidence="2">The sequence shown here is derived from an EMBL/GenBank/DDBJ whole genome shotgun (WGS) entry which is preliminary data.</text>
</comment>
<dbReference type="OrthoDB" id="1938451at2759"/>
<evidence type="ECO:0000313" key="3">
    <source>
        <dbReference type="Proteomes" id="UP000554482"/>
    </source>
</evidence>
<organism evidence="2 3">
    <name type="scientific">Thalictrum thalictroides</name>
    <name type="common">Rue-anemone</name>
    <name type="synonym">Anemone thalictroides</name>
    <dbReference type="NCBI Taxonomy" id="46969"/>
    <lineage>
        <taxon>Eukaryota</taxon>
        <taxon>Viridiplantae</taxon>
        <taxon>Streptophyta</taxon>
        <taxon>Embryophyta</taxon>
        <taxon>Tracheophyta</taxon>
        <taxon>Spermatophyta</taxon>
        <taxon>Magnoliopsida</taxon>
        <taxon>Ranunculales</taxon>
        <taxon>Ranunculaceae</taxon>
        <taxon>Thalictroideae</taxon>
        <taxon>Thalictrum</taxon>
    </lineage>
</organism>
<evidence type="ECO:0000313" key="2">
    <source>
        <dbReference type="EMBL" id="KAF5193784.1"/>
    </source>
</evidence>
<dbReference type="AlphaFoldDB" id="A0A7J6W8R2"/>
<gene>
    <name evidence="2" type="ORF">FRX31_016629</name>
</gene>
<feature type="region of interest" description="Disordered" evidence="1">
    <location>
        <begin position="183"/>
        <end position="205"/>
    </location>
</feature>
<dbReference type="Proteomes" id="UP000554482">
    <property type="component" value="Unassembled WGS sequence"/>
</dbReference>
<proteinExistence type="predicted"/>
<evidence type="ECO:0000256" key="1">
    <source>
        <dbReference type="SAM" id="MobiDB-lite"/>
    </source>
</evidence>
<feature type="compositionally biased region" description="Acidic residues" evidence="1">
    <location>
        <begin position="189"/>
        <end position="205"/>
    </location>
</feature>
<accession>A0A7J6W8R2</accession>
<reference evidence="2 3" key="1">
    <citation type="submission" date="2020-06" db="EMBL/GenBank/DDBJ databases">
        <title>Transcriptomic and genomic resources for Thalictrum thalictroides and T. hernandezii: Facilitating candidate gene discovery in an emerging model plant lineage.</title>
        <authorList>
            <person name="Arias T."/>
            <person name="Riano-Pachon D.M."/>
            <person name="Di Stilio V.S."/>
        </authorList>
    </citation>
    <scope>NUCLEOTIDE SEQUENCE [LARGE SCALE GENOMIC DNA]</scope>
    <source>
        <strain evidence="3">cv. WT478/WT964</strain>
        <tissue evidence="2">Leaves</tissue>
    </source>
</reference>
<name>A0A7J6W8R2_THATH</name>
<feature type="non-terminal residue" evidence="2">
    <location>
        <position position="258"/>
    </location>
</feature>
<sequence>MADFSIEDIPITVQLREEEQSCDPCDLLSRPEGLPIEDTPSTSMGNDVWIIHTDGSCSKTGSGIGCVIFPPNKARAFDNISISQRPRNDIRHADALAYLSSAIEMDSSRTIKVDYQKDPSINVPVKRLADMYLSACVFCFLDVKTSPPNPSVVYNMMTRKRKRDIASVAPDNVVDHDPLHISAHVPEVDPSDDSDHEGDDSPEVPDIEIVLPEDDFLDEDWRIPFIQFLKSGILPTEPPVLARVKRDAWLYTVVDTSE</sequence>
<dbReference type="EMBL" id="JABWDY010019618">
    <property type="protein sequence ID" value="KAF5193784.1"/>
    <property type="molecule type" value="Genomic_DNA"/>
</dbReference>